<dbReference type="AlphaFoldDB" id="A0A212K7I4"/>
<dbReference type="SUPFAM" id="SSF58104">
    <property type="entry name" value="Methyl-accepting chemotaxis protein (MCP) signaling domain"/>
    <property type="match status" value="1"/>
</dbReference>
<evidence type="ECO:0000256" key="7">
    <source>
        <dbReference type="ARBA" id="ARBA00023224"/>
    </source>
</evidence>
<evidence type="ECO:0000256" key="5">
    <source>
        <dbReference type="ARBA" id="ARBA00022989"/>
    </source>
</evidence>
<evidence type="ECO:0000256" key="1">
    <source>
        <dbReference type="ARBA" id="ARBA00004429"/>
    </source>
</evidence>
<dbReference type="PANTHER" id="PTHR32089:SF112">
    <property type="entry name" value="LYSOZYME-LIKE PROTEIN-RELATED"/>
    <property type="match status" value="1"/>
</dbReference>
<reference evidence="14" key="1">
    <citation type="submission" date="2016-04" db="EMBL/GenBank/DDBJ databases">
        <authorList>
            <person name="Evans L.H."/>
            <person name="Alamgir A."/>
            <person name="Owens N."/>
            <person name="Weber N.D."/>
            <person name="Virtaneva K."/>
            <person name="Barbian K."/>
            <person name="Babar A."/>
            <person name="Rosenke K."/>
        </authorList>
    </citation>
    <scope>NUCLEOTIDE SEQUENCE</scope>
    <source>
        <strain evidence="14">86</strain>
    </source>
</reference>
<dbReference type="InterPro" id="IPR000727">
    <property type="entry name" value="T_SNARE_dom"/>
</dbReference>
<proteinExistence type="inferred from homology"/>
<accession>A0A212K7I4</accession>
<dbReference type="Gene3D" id="1.10.287.950">
    <property type="entry name" value="Methyl-accepting chemotaxis protein"/>
    <property type="match status" value="1"/>
</dbReference>
<feature type="transmembrane region" description="Helical" evidence="10">
    <location>
        <begin position="194"/>
        <end position="216"/>
    </location>
</feature>
<dbReference type="PROSITE" id="PS50111">
    <property type="entry name" value="CHEMOTAXIS_TRANSDUC_2"/>
    <property type="match status" value="1"/>
</dbReference>
<name>A0A212K7I4_9PROT</name>
<dbReference type="PROSITE" id="PS50192">
    <property type="entry name" value="T_SNARE"/>
    <property type="match status" value="1"/>
</dbReference>
<dbReference type="GO" id="GO:0007165">
    <property type="term" value="P:signal transduction"/>
    <property type="evidence" value="ECO:0007669"/>
    <property type="project" value="UniProtKB-KW"/>
</dbReference>
<dbReference type="CDD" id="cd06225">
    <property type="entry name" value="HAMP"/>
    <property type="match status" value="1"/>
</dbReference>
<evidence type="ECO:0000259" key="13">
    <source>
        <dbReference type="PROSITE" id="PS50885"/>
    </source>
</evidence>
<dbReference type="PANTHER" id="PTHR32089">
    <property type="entry name" value="METHYL-ACCEPTING CHEMOTAXIS PROTEIN MCPB"/>
    <property type="match status" value="1"/>
</dbReference>
<evidence type="ECO:0000256" key="6">
    <source>
        <dbReference type="ARBA" id="ARBA00023136"/>
    </source>
</evidence>
<dbReference type="EMBL" id="FLUO01000001">
    <property type="protein sequence ID" value="SBW07465.1"/>
    <property type="molecule type" value="Genomic_DNA"/>
</dbReference>
<keyword evidence="2" id="KW-1003">Cell membrane</keyword>
<dbReference type="Pfam" id="PF00672">
    <property type="entry name" value="HAMP"/>
    <property type="match status" value="1"/>
</dbReference>
<keyword evidence="14" id="KW-0675">Receptor</keyword>
<evidence type="ECO:0000256" key="3">
    <source>
        <dbReference type="ARBA" id="ARBA00022519"/>
    </source>
</evidence>
<feature type="domain" description="HAMP" evidence="13">
    <location>
        <begin position="217"/>
        <end position="270"/>
    </location>
</feature>
<dbReference type="Gene3D" id="1.10.8.500">
    <property type="entry name" value="HAMP domain in histidine kinase"/>
    <property type="match status" value="1"/>
</dbReference>
<feature type="transmembrane region" description="Helical" evidence="10">
    <location>
        <begin position="12"/>
        <end position="32"/>
    </location>
</feature>
<dbReference type="InterPro" id="IPR004090">
    <property type="entry name" value="Chemotax_Me-accpt_rcpt"/>
</dbReference>
<dbReference type="Pfam" id="PF17200">
    <property type="entry name" value="sCache_2"/>
    <property type="match status" value="1"/>
</dbReference>
<keyword evidence="4 10" id="KW-0812">Transmembrane</keyword>
<dbReference type="InterPro" id="IPR004089">
    <property type="entry name" value="MCPsignal_dom"/>
</dbReference>
<comment type="similarity">
    <text evidence="8">Belongs to the methyl-accepting chemotaxis (MCP) protein family.</text>
</comment>
<organism evidence="14">
    <name type="scientific">uncultured Alphaproteobacteria bacterium</name>
    <dbReference type="NCBI Taxonomy" id="91750"/>
    <lineage>
        <taxon>Bacteria</taxon>
        <taxon>Pseudomonadati</taxon>
        <taxon>Pseudomonadota</taxon>
        <taxon>Alphaproteobacteria</taxon>
        <taxon>environmental samples</taxon>
    </lineage>
</organism>
<feature type="domain" description="T-SNARE coiled-coil homology" evidence="12">
    <location>
        <begin position="460"/>
        <end position="522"/>
    </location>
</feature>
<sequence length="564" mass="59452">MSLRRTFDNLPIARKLVLILVVSCIGLVATIAQNVWDYRRTLLAERMNELSSLVDAALSSIDRNARLWKDGKLGEADARAEAMADLAALRYGADGYFWVQDKDARMVMHPIKPELDGKDLSGTTDPAGKHIFVAFARAVDNPEKSGFVDYLWPFPGRDKPVPKLSRVAASPHWNLIVGSGVYIDRIDAMVFRKAIEVGGIGLAVLAALAVATLWIARGVSGPVNALTRTTAALAGGDLDVAVAGTERHDEVGAMARALEVFKTRLIDAKARDAAARTELEAERRRALNELADSLESEVLGIVGSVSASADAMRASATTMSTAAAETAEQTAVVAGAATQASQNVQNVAAASEQLHAAIAEIARQVTQSSEAARRASRRAEETQDNVRALDAAAAQIGDVIGLITDIASQTNLLALNATIEAARAGEAGKGFAVVAGEVKNLANQTARATEQIGEQIRKVQSETESAVAAIGAISREIRDLDGIATTIAASIEEQGAATAEIARNVQEASSGTDEVTRSIATVTEAARGNGASARDVLAASEDMSRRAEELRGIVDGFLRKVRSA</sequence>
<evidence type="ECO:0000256" key="2">
    <source>
        <dbReference type="ARBA" id="ARBA00022475"/>
    </source>
</evidence>
<evidence type="ECO:0000256" key="4">
    <source>
        <dbReference type="ARBA" id="ARBA00022692"/>
    </source>
</evidence>
<dbReference type="InterPro" id="IPR033480">
    <property type="entry name" value="sCache_2"/>
</dbReference>
<dbReference type="GO" id="GO:0005886">
    <property type="term" value="C:plasma membrane"/>
    <property type="evidence" value="ECO:0007669"/>
    <property type="project" value="UniProtKB-SubCell"/>
</dbReference>
<dbReference type="GO" id="GO:0006935">
    <property type="term" value="P:chemotaxis"/>
    <property type="evidence" value="ECO:0007669"/>
    <property type="project" value="InterPro"/>
</dbReference>
<evidence type="ECO:0000256" key="8">
    <source>
        <dbReference type="ARBA" id="ARBA00029447"/>
    </source>
</evidence>
<dbReference type="GO" id="GO:0004888">
    <property type="term" value="F:transmembrane signaling receptor activity"/>
    <property type="evidence" value="ECO:0007669"/>
    <property type="project" value="InterPro"/>
</dbReference>
<keyword evidence="5 10" id="KW-1133">Transmembrane helix</keyword>
<dbReference type="InterPro" id="IPR003660">
    <property type="entry name" value="HAMP_dom"/>
</dbReference>
<dbReference type="Gene3D" id="3.30.450.20">
    <property type="entry name" value="PAS domain"/>
    <property type="match status" value="1"/>
</dbReference>
<keyword evidence="7 9" id="KW-0807">Transducer</keyword>
<evidence type="ECO:0000256" key="9">
    <source>
        <dbReference type="PROSITE-ProRule" id="PRU00284"/>
    </source>
</evidence>
<dbReference type="Pfam" id="PF00015">
    <property type="entry name" value="MCPsignal"/>
    <property type="match status" value="1"/>
</dbReference>
<feature type="domain" description="Methyl-accepting transducer" evidence="11">
    <location>
        <begin position="315"/>
        <end position="544"/>
    </location>
</feature>
<evidence type="ECO:0000259" key="12">
    <source>
        <dbReference type="PROSITE" id="PS50192"/>
    </source>
</evidence>
<evidence type="ECO:0000259" key="11">
    <source>
        <dbReference type="PROSITE" id="PS50111"/>
    </source>
</evidence>
<keyword evidence="3" id="KW-0997">Cell inner membrane</keyword>
<dbReference type="SMART" id="SM00304">
    <property type="entry name" value="HAMP"/>
    <property type="match status" value="1"/>
</dbReference>
<dbReference type="PROSITE" id="PS50885">
    <property type="entry name" value="HAMP"/>
    <property type="match status" value="1"/>
</dbReference>
<evidence type="ECO:0000256" key="10">
    <source>
        <dbReference type="SAM" id="Phobius"/>
    </source>
</evidence>
<dbReference type="SMART" id="SM01049">
    <property type="entry name" value="Cache_2"/>
    <property type="match status" value="1"/>
</dbReference>
<comment type="subcellular location">
    <subcellularLocation>
        <location evidence="1">Cell inner membrane</location>
        <topology evidence="1">Multi-pass membrane protein</topology>
    </subcellularLocation>
</comment>
<evidence type="ECO:0000313" key="14">
    <source>
        <dbReference type="EMBL" id="SBW07465.1"/>
    </source>
</evidence>
<dbReference type="PRINTS" id="PR00260">
    <property type="entry name" value="CHEMTRNSDUCR"/>
</dbReference>
<dbReference type="SMART" id="SM00283">
    <property type="entry name" value="MA"/>
    <property type="match status" value="1"/>
</dbReference>
<gene>
    <name evidence="14" type="ORF">KL86APRO_12246</name>
</gene>
<keyword evidence="6 10" id="KW-0472">Membrane</keyword>
<protein>
    <submittedName>
        <fullName evidence="14">Pmethyl-accepting chemotaxis receptor/sensory transducer</fullName>
    </submittedName>
</protein>